<accession>A0ACC2KH34</accession>
<proteinExistence type="predicted"/>
<dbReference type="EMBL" id="CM056817">
    <property type="protein sequence ID" value="KAJ8620472.1"/>
    <property type="molecule type" value="Genomic_DNA"/>
</dbReference>
<reference evidence="1 2" key="1">
    <citation type="journal article" date="2022" name="Hortic Res">
        <title>A haplotype resolved chromosomal level avocado genome allows analysis of novel avocado genes.</title>
        <authorList>
            <person name="Nath O."/>
            <person name="Fletcher S.J."/>
            <person name="Hayward A."/>
            <person name="Shaw L.M."/>
            <person name="Masouleh A.K."/>
            <person name="Furtado A."/>
            <person name="Henry R.J."/>
            <person name="Mitter N."/>
        </authorList>
    </citation>
    <scope>NUCLEOTIDE SEQUENCE [LARGE SCALE GENOMIC DNA]</scope>
    <source>
        <strain evidence="2">cv. Hass</strain>
    </source>
</reference>
<name>A0ACC2KH34_PERAE</name>
<gene>
    <name evidence="1" type="ORF">MRB53_029001</name>
</gene>
<evidence type="ECO:0000313" key="2">
    <source>
        <dbReference type="Proteomes" id="UP001234297"/>
    </source>
</evidence>
<protein>
    <submittedName>
        <fullName evidence="1">Uncharacterized protein</fullName>
    </submittedName>
</protein>
<dbReference type="Proteomes" id="UP001234297">
    <property type="component" value="Chromosome 9"/>
</dbReference>
<sequence>MGSNRLLAGDGLLPPKPSLIIRIHVHSSINLLIGSPLPLPLPLQTLFYLLENPLVDCAGISIGLGLSFEGGSGAAVIVDLDLAGGFKVEDGGGGEGLVVFVPGGGFLFGLRSPKRPNRRILFGFLPTSVYTHPPLSAPPPPHPSLSLTSFPSDGVAGGGIREGPSIRPSLLLPSPPMVLPGEEKRALHLEAPEVYRHEPVTRKPQGKEGKNSCNVNGDLGFAIPSHNFISSQSPSSFIPLRNTKKSTIRMQREKPSSSKSMQRVKVYHMNDDGKWDDRGTRHVTVDRLERSEDLGLFVIGDEDNCTLLVHRGSSDEIYKKQEDAVISWSDPEFSTELALSFEEATGCSYIWDHMCTEQRNLHFSSFDDLQSDPCSVSDMPETSGTSQEDAEAFHSINSDLSELPSVDLSTLPLILKAVVESGVVNRMRVADLILQDQNFFSKLVDLFRICEEFGRTDSLHMIFKLVKGIVLLNRPQIFEKLFGDEIIMDVIGSLEYDPEVPQVQQHRAFLKDHVVFKEAIPIKDPTVLSKIHQTYRVRYIKDVILPRVLDEPTIANLNTIIHANNTAVVFLLKHDGTFIQQLFARISSPTTPIELKRNLTLFLQEFCCLSRSLHLVQQLRLFRDLVNEGIFHIITDALRSQDERLVFAGTDILILFLNQDPNLVRAFIVQQEGNSLLGLLVKDMITDFGEDMHYQFLEILRILLDSQTMSGLEGDMIIEIFYEKYLVQYIDVITASCPPKGIAETLYKSIRSGGRVEAQIFMKPEILLSICELLCFCVLHHPSRIKHNFLINSVIEKVLFLTRRREKYLVVAAVRFLRTIISRNDEHLLHHIIKNNILEPVVEAFLDNGNRYNLLNSVVLELLEHICKENLKVLILYIVNCYWAQLAKFEYLSTIHSLKVIYEELSPRQFVDLYDNFKILHYRFVQMHPMLWALVLQVDESGLSLENSETKSTIKLVDPRKQMDHPSLRKEVDCSNEDSEEEETACAHTSYALKRPTESVLPNGRSVCYPSFRPGSAGHDNEEHIDKGYIPRTRKQETSIIDDEIVSTKLKRKLASSTSSNSEGLELSQLTKKHVPDTVSNGVAAAACSTCIPAYSPNKMAVVPKTGKTVENSNCNEPFSNKDHTLTQSCSNCIHKDSCGEDCVKAPTIDSSSDITINGDTISLAPPLLHLPSLVHAHVRLLPPPPDARCSPGPRSPPAHGVASSLIARISKLGNCGIKLVAAEKFCTC</sequence>
<comment type="caution">
    <text evidence="1">The sequence shown here is derived from an EMBL/GenBank/DDBJ whole genome shotgun (WGS) entry which is preliminary data.</text>
</comment>
<keyword evidence="2" id="KW-1185">Reference proteome</keyword>
<evidence type="ECO:0000313" key="1">
    <source>
        <dbReference type="EMBL" id="KAJ8620472.1"/>
    </source>
</evidence>
<organism evidence="1 2">
    <name type="scientific">Persea americana</name>
    <name type="common">Avocado</name>
    <dbReference type="NCBI Taxonomy" id="3435"/>
    <lineage>
        <taxon>Eukaryota</taxon>
        <taxon>Viridiplantae</taxon>
        <taxon>Streptophyta</taxon>
        <taxon>Embryophyta</taxon>
        <taxon>Tracheophyta</taxon>
        <taxon>Spermatophyta</taxon>
        <taxon>Magnoliopsida</taxon>
        <taxon>Magnoliidae</taxon>
        <taxon>Laurales</taxon>
        <taxon>Lauraceae</taxon>
        <taxon>Persea</taxon>
    </lineage>
</organism>